<accession>A0ABW2YU62</accession>
<comment type="caution">
    <text evidence="4">The sequence shown here is derived from an EMBL/GenBank/DDBJ whole genome shotgun (WGS) entry which is preliminary data.</text>
</comment>
<dbReference type="Gene3D" id="3.40.50.1820">
    <property type="entry name" value="alpha/beta hydrolase"/>
    <property type="match status" value="1"/>
</dbReference>
<name>A0ABW2YU62_9SPHI</name>
<dbReference type="PANTHER" id="PTHR48081">
    <property type="entry name" value="AB HYDROLASE SUPERFAMILY PROTEIN C4A8.06C"/>
    <property type="match status" value="1"/>
</dbReference>
<dbReference type="InterPro" id="IPR049492">
    <property type="entry name" value="BD-FAE-like_dom"/>
</dbReference>
<gene>
    <name evidence="4" type="ORF">ACFQZS_01655</name>
</gene>
<evidence type="ECO:0000313" key="4">
    <source>
        <dbReference type="EMBL" id="MFD0748827.1"/>
    </source>
</evidence>
<evidence type="ECO:0000256" key="2">
    <source>
        <dbReference type="SAM" id="SignalP"/>
    </source>
</evidence>
<dbReference type="SUPFAM" id="SSF53474">
    <property type="entry name" value="alpha/beta-Hydrolases"/>
    <property type="match status" value="1"/>
</dbReference>
<dbReference type="GO" id="GO:0016787">
    <property type="term" value="F:hydrolase activity"/>
    <property type="evidence" value="ECO:0007669"/>
    <property type="project" value="UniProtKB-KW"/>
</dbReference>
<dbReference type="EMBL" id="JBHTHU010000001">
    <property type="protein sequence ID" value="MFD0748827.1"/>
    <property type="molecule type" value="Genomic_DNA"/>
</dbReference>
<feature type="domain" description="BD-FAE-like" evidence="3">
    <location>
        <begin position="75"/>
        <end position="166"/>
    </location>
</feature>
<reference evidence="5" key="1">
    <citation type="journal article" date="2019" name="Int. J. Syst. Evol. Microbiol.">
        <title>The Global Catalogue of Microorganisms (GCM) 10K type strain sequencing project: providing services to taxonomists for standard genome sequencing and annotation.</title>
        <authorList>
            <consortium name="The Broad Institute Genomics Platform"/>
            <consortium name="The Broad Institute Genome Sequencing Center for Infectious Disease"/>
            <person name="Wu L."/>
            <person name="Ma J."/>
        </authorList>
    </citation>
    <scope>NUCLEOTIDE SEQUENCE [LARGE SCALE GENOMIC DNA]</scope>
    <source>
        <strain evidence="5">CCUG 63418</strain>
    </source>
</reference>
<proteinExistence type="predicted"/>
<keyword evidence="5" id="KW-1185">Reference proteome</keyword>
<keyword evidence="1 4" id="KW-0378">Hydrolase</keyword>
<evidence type="ECO:0000313" key="5">
    <source>
        <dbReference type="Proteomes" id="UP001596958"/>
    </source>
</evidence>
<evidence type="ECO:0000259" key="3">
    <source>
        <dbReference type="Pfam" id="PF20434"/>
    </source>
</evidence>
<dbReference type="RefSeq" id="WP_377096687.1">
    <property type="nucleotide sequence ID" value="NZ_JBHTHU010000001.1"/>
</dbReference>
<dbReference type="InterPro" id="IPR029058">
    <property type="entry name" value="AB_hydrolase_fold"/>
</dbReference>
<keyword evidence="2" id="KW-0732">Signal</keyword>
<sequence length="284" mass="30547">MKAAWTCAALFIAALSTNAQTKTYLWPGAVPGETEAKHEPVLSANQSGNVKRTTNVTNPAILAFQPQPSLNNGYSVVVCPGGGYETLATDKEGSEIAQWFNKMGYTAFVLEYRTPQKRLGALQDLERAMRVIKSNAAKWKIDPDKLGVIGFSAGADMAAKLSTQYDKNAYTPADDLDKLPIKPAFAMIIYPGYLNDGPNRTLTPELSKMDANTPTTFVFQAADDGSGGSSVTYALALQKAKAPVEFHLVPKGGHGYGLRAGNPAAEVWPTYAEAWLKANVLVKK</sequence>
<protein>
    <submittedName>
        <fullName evidence="4">Alpha/beta hydrolase</fullName>
    </submittedName>
</protein>
<dbReference type="Proteomes" id="UP001596958">
    <property type="component" value="Unassembled WGS sequence"/>
</dbReference>
<evidence type="ECO:0000256" key="1">
    <source>
        <dbReference type="ARBA" id="ARBA00022801"/>
    </source>
</evidence>
<dbReference type="PANTHER" id="PTHR48081:SF6">
    <property type="entry name" value="PEPTIDASE S9 PROLYL OLIGOPEPTIDASE CATALYTIC DOMAIN-CONTAINING PROTEIN"/>
    <property type="match status" value="1"/>
</dbReference>
<dbReference type="InterPro" id="IPR050300">
    <property type="entry name" value="GDXG_lipolytic_enzyme"/>
</dbReference>
<organism evidence="4 5">
    <name type="scientific">Mucilaginibacter calamicampi</name>
    <dbReference type="NCBI Taxonomy" id="1302352"/>
    <lineage>
        <taxon>Bacteria</taxon>
        <taxon>Pseudomonadati</taxon>
        <taxon>Bacteroidota</taxon>
        <taxon>Sphingobacteriia</taxon>
        <taxon>Sphingobacteriales</taxon>
        <taxon>Sphingobacteriaceae</taxon>
        <taxon>Mucilaginibacter</taxon>
    </lineage>
</organism>
<feature type="signal peptide" evidence="2">
    <location>
        <begin position="1"/>
        <end position="19"/>
    </location>
</feature>
<dbReference type="Pfam" id="PF20434">
    <property type="entry name" value="BD-FAE"/>
    <property type="match status" value="1"/>
</dbReference>
<feature type="chain" id="PRO_5047147547" evidence="2">
    <location>
        <begin position="20"/>
        <end position="284"/>
    </location>
</feature>